<dbReference type="SUPFAM" id="SSF47413">
    <property type="entry name" value="lambda repressor-like DNA-binding domains"/>
    <property type="match status" value="1"/>
</dbReference>
<evidence type="ECO:0000313" key="2">
    <source>
        <dbReference type="EMBL" id="DAF94646.1"/>
    </source>
</evidence>
<reference evidence="2" key="1">
    <citation type="journal article" date="2021" name="Proc. Natl. Acad. Sci. U.S.A.">
        <title>A Catalog of Tens of Thousands of Viruses from Human Metagenomes Reveals Hidden Associations with Chronic Diseases.</title>
        <authorList>
            <person name="Tisza M.J."/>
            <person name="Buck C.B."/>
        </authorList>
    </citation>
    <scope>NUCLEOTIDE SEQUENCE</scope>
    <source>
        <strain evidence="2">Ctvph17</strain>
    </source>
</reference>
<name>A0A8S5UJU9_9CAUD</name>
<dbReference type="EMBL" id="BK016095">
    <property type="protein sequence ID" value="DAF94646.1"/>
    <property type="molecule type" value="Genomic_DNA"/>
</dbReference>
<accession>A0A8S5UJU9</accession>
<sequence length="101" mass="10885">MSIEQWIYETIGSDSLRQAALLASLSPATLSRQLTNKSVTVETAVKIARAYQVSVIPALMALDIVTENDIAEFASEAAIQDASDEVLSTEVLRRMKTGSAL</sequence>
<evidence type="ECO:0000259" key="1">
    <source>
        <dbReference type="PROSITE" id="PS50943"/>
    </source>
</evidence>
<dbReference type="InterPro" id="IPR001387">
    <property type="entry name" value="Cro/C1-type_HTH"/>
</dbReference>
<feature type="domain" description="HTH cro/C1-type" evidence="1">
    <location>
        <begin position="15"/>
        <end position="58"/>
    </location>
</feature>
<dbReference type="GO" id="GO:0003677">
    <property type="term" value="F:DNA binding"/>
    <property type="evidence" value="ECO:0007669"/>
    <property type="project" value="InterPro"/>
</dbReference>
<protein>
    <submittedName>
        <fullName evidence="2">Repressor protein CI</fullName>
    </submittedName>
</protein>
<proteinExistence type="predicted"/>
<dbReference type="PROSITE" id="PS50943">
    <property type="entry name" value="HTH_CROC1"/>
    <property type="match status" value="1"/>
</dbReference>
<dbReference type="InterPro" id="IPR010982">
    <property type="entry name" value="Lambda_DNA-bd_dom_sf"/>
</dbReference>
<organism evidence="2">
    <name type="scientific">Siphoviridae sp. ctvph17</name>
    <dbReference type="NCBI Taxonomy" id="2825724"/>
    <lineage>
        <taxon>Viruses</taxon>
        <taxon>Duplodnaviria</taxon>
        <taxon>Heunggongvirae</taxon>
        <taxon>Uroviricota</taxon>
        <taxon>Caudoviricetes</taxon>
    </lineage>
</organism>